<proteinExistence type="inferred from homology"/>
<keyword evidence="6" id="KW-1185">Reference proteome</keyword>
<dbReference type="RefSeq" id="WP_408181609.1">
    <property type="nucleotide sequence ID" value="NZ_JAQQEZ010000052.1"/>
</dbReference>
<dbReference type="PANTHER" id="PTHR47628">
    <property type="match status" value="1"/>
</dbReference>
<feature type="domain" description="Leucine-binding protein" evidence="4">
    <location>
        <begin position="28"/>
        <end position="369"/>
    </location>
</feature>
<evidence type="ECO:0000259" key="4">
    <source>
        <dbReference type="Pfam" id="PF13458"/>
    </source>
</evidence>
<dbReference type="SUPFAM" id="SSF53822">
    <property type="entry name" value="Periplasmic binding protein-like I"/>
    <property type="match status" value="1"/>
</dbReference>
<reference evidence="5 6" key="1">
    <citation type="journal article" date="2024" name="Chem. Sci.">
        <title>Discovery of megapolipeptins by genome mining of a Burkholderiales bacteria collection.</title>
        <authorList>
            <person name="Paulo B.S."/>
            <person name="Recchia M.J.J."/>
            <person name="Lee S."/>
            <person name="Fergusson C.H."/>
            <person name="Romanowski S.B."/>
            <person name="Hernandez A."/>
            <person name="Krull N."/>
            <person name="Liu D.Y."/>
            <person name="Cavanagh H."/>
            <person name="Bos A."/>
            <person name="Gray C.A."/>
            <person name="Murphy B.T."/>
            <person name="Linington R.G."/>
            <person name="Eustaquio A.S."/>
        </authorList>
    </citation>
    <scope>NUCLEOTIDE SEQUENCE [LARGE SCALE GENOMIC DNA]</scope>
    <source>
        <strain evidence="5 6">RL17-350-BIC-A</strain>
    </source>
</reference>
<dbReference type="CDD" id="cd06356">
    <property type="entry name" value="PBP1_amide_urea_BP-like"/>
    <property type="match status" value="1"/>
</dbReference>
<feature type="chain" id="PRO_5046874965" evidence="3">
    <location>
        <begin position="24"/>
        <end position="409"/>
    </location>
</feature>
<evidence type="ECO:0000313" key="6">
    <source>
        <dbReference type="Proteomes" id="UP001629230"/>
    </source>
</evidence>
<dbReference type="PANTHER" id="PTHR47628:SF1">
    <property type="entry name" value="ALIPHATIC AMIDASE EXPRESSION-REGULATING PROTEIN"/>
    <property type="match status" value="1"/>
</dbReference>
<comment type="similarity">
    <text evidence="1">Belongs to the leucine-binding protein family.</text>
</comment>
<dbReference type="Gene3D" id="3.40.50.2300">
    <property type="match status" value="2"/>
</dbReference>
<comment type="caution">
    <text evidence="5">The sequence shown here is derived from an EMBL/GenBank/DDBJ whole genome shotgun (WGS) entry which is preliminary data.</text>
</comment>
<accession>A0ABW9B2H6</accession>
<feature type="signal peptide" evidence="3">
    <location>
        <begin position="1"/>
        <end position="23"/>
    </location>
</feature>
<evidence type="ECO:0000256" key="3">
    <source>
        <dbReference type="SAM" id="SignalP"/>
    </source>
</evidence>
<organism evidence="5 6">
    <name type="scientific">Paraburkholderia dipogonis</name>
    <dbReference type="NCBI Taxonomy" id="1211383"/>
    <lineage>
        <taxon>Bacteria</taxon>
        <taxon>Pseudomonadati</taxon>
        <taxon>Pseudomonadota</taxon>
        <taxon>Betaproteobacteria</taxon>
        <taxon>Burkholderiales</taxon>
        <taxon>Burkholderiaceae</taxon>
        <taxon>Paraburkholderia</taxon>
    </lineage>
</organism>
<evidence type="ECO:0000256" key="1">
    <source>
        <dbReference type="ARBA" id="ARBA00010062"/>
    </source>
</evidence>
<evidence type="ECO:0000256" key="2">
    <source>
        <dbReference type="ARBA" id="ARBA00022729"/>
    </source>
</evidence>
<dbReference type="EMBL" id="JAQQEZ010000052">
    <property type="protein sequence ID" value="MFM0007072.1"/>
    <property type="molecule type" value="Genomic_DNA"/>
</dbReference>
<dbReference type="Pfam" id="PF13458">
    <property type="entry name" value="Peripla_BP_6"/>
    <property type="match status" value="1"/>
</dbReference>
<keyword evidence="2 3" id="KW-0732">Signal</keyword>
<dbReference type="InterPro" id="IPR028081">
    <property type="entry name" value="Leu-bd"/>
</dbReference>
<dbReference type="Proteomes" id="UP001629230">
    <property type="component" value="Unassembled WGS sequence"/>
</dbReference>
<name>A0ABW9B2H6_9BURK</name>
<gene>
    <name evidence="5" type="ORF">PQR57_39695</name>
</gene>
<protein>
    <submittedName>
        <fullName evidence="5">Transporter substrate-binding protein</fullName>
    </submittedName>
</protein>
<dbReference type="InterPro" id="IPR028082">
    <property type="entry name" value="Peripla_BP_I"/>
</dbReference>
<sequence>MNRAFRWLALCCLAFSTQYPAIAADKEPIVVGSVLDETGALNVYGKAMADATKLAVKSINDAGGVLGRPLKLVTYDAQSDNAKYTSYANQLALRDHASVIMGGITSASREAVRPVADRNKTLYFYNEQYEGGVCDKNVFLTGIVPSQQIPPLVDWATKNGKKKFYVLAADYNYGHISTDWVKQYVTKAGGSVVGAEFIPLDVSEFGSVISKLQEAKPDVVLSLLVGGNHIAFYRQFASAGLSSRMQIVSATFGLGNEQVVLGPKEASGIVVAFPYFQEDSSEGSRKFREAWAKAYGANYPYITDSAVAVWNGWHLWALAVEKAGSTDREKVIKALESGVSFDGPSGKVTVDGPTHHVVQNVHIARADDKHGFTVIGEEKSVPPSYERTVCDLVARPNTAKQFTPSAKAN</sequence>
<evidence type="ECO:0000313" key="5">
    <source>
        <dbReference type="EMBL" id="MFM0007072.1"/>
    </source>
</evidence>